<evidence type="ECO:0000313" key="3">
    <source>
        <dbReference type="Proteomes" id="UP001596484"/>
    </source>
</evidence>
<organism evidence="2 3">
    <name type="scientific">Rhodococcus daqingensis</name>
    <dbReference type="NCBI Taxonomy" id="2479363"/>
    <lineage>
        <taxon>Bacteria</taxon>
        <taxon>Bacillati</taxon>
        <taxon>Actinomycetota</taxon>
        <taxon>Actinomycetes</taxon>
        <taxon>Mycobacteriales</taxon>
        <taxon>Nocardiaceae</taxon>
        <taxon>Rhodococcus</taxon>
    </lineage>
</organism>
<dbReference type="EMBL" id="JBHTCS010000009">
    <property type="protein sequence ID" value="MFC7447650.1"/>
    <property type="molecule type" value="Genomic_DNA"/>
</dbReference>
<proteinExistence type="predicted"/>
<keyword evidence="3" id="KW-1185">Reference proteome</keyword>
<gene>
    <name evidence="2" type="ORF">ACFQS9_07085</name>
</gene>
<keyword evidence="1" id="KW-1133">Transmembrane helix</keyword>
<dbReference type="RefSeq" id="WP_378402888.1">
    <property type="nucleotide sequence ID" value="NZ_JBHTCS010000009.1"/>
</dbReference>
<sequence length="159" mass="18041">MEMWGQWVELIGTGITLLGLLYAWWRAWSRFDRFRNFVKDWLDRLVKKEPTTRIVQGFDRVTIRESATVLVKSDERAETVEGMLEIIGEREAALRQELDAVRESIRAEVEAAGHEVEASARGLVDEFKGELDTNAWKDLSVALFGVAMTAVGILLQICA</sequence>
<keyword evidence="1" id="KW-0812">Transmembrane</keyword>
<reference evidence="3" key="1">
    <citation type="journal article" date="2019" name="Int. J. Syst. Evol. Microbiol.">
        <title>The Global Catalogue of Microorganisms (GCM) 10K type strain sequencing project: providing services to taxonomists for standard genome sequencing and annotation.</title>
        <authorList>
            <consortium name="The Broad Institute Genomics Platform"/>
            <consortium name="The Broad Institute Genome Sequencing Center for Infectious Disease"/>
            <person name="Wu L."/>
            <person name="Ma J."/>
        </authorList>
    </citation>
    <scope>NUCLEOTIDE SEQUENCE [LARGE SCALE GENOMIC DNA]</scope>
    <source>
        <strain evidence="3">ICMP 19430</strain>
    </source>
</reference>
<keyword evidence="1" id="KW-0472">Membrane</keyword>
<evidence type="ECO:0000313" key="2">
    <source>
        <dbReference type="EMBL" id="MFC7447650.1"/>
    </source>
</evidence>
<evidence type="ECO:0008006" key="4">
    <source>
        <dbReference type="Google" id="ProtNLM"/>
    </source>
</evidence>
<accession>A0ABW2RV30</accession>
<feature type="transmembrane region" description="Helical" evidence="1">
    <location>
        <begin position="6"/>
        <end position="25"/>
    </location>
</feature>
<evidence type="ECO:0000256" key="1">
    <source>
        <dbReference type="SAM" id="Phobius"/>
    </source>
</evidence>
<dbReference type="Proteomes" id="UP001596484">
    <property type="component" value="Unassembled WGS sequence"/>
</dbReference>
<name>A0ABW2RV30_9NOCA</name>
<protein>
    <recommendedName>
        <fullName evidence="4">DUF1640 domain-containing protein</fullName>
    </recommendedName>
</protein>
<comment type="caution">
    <text evidence="2">The sequence shown here is derived from an EMBL/GenBank/DDBJ whole genome shotgun (WGS) entry which is preliminary data.</text>
</comment>